<reference evidence="1" key="1">
    <citation type="submission" date="2021-02" db="EMBL/GenBank/DDBJ databases">
        <authorList>
            <person name="Nowell W R."/>
        </authorList>
    </citation>
    <scope>NUCLEOTIDE SEQUENCE</scope>
</reference>
<accession>A0A813RR41</accession>
<name>A0A813RR41_9BILA</name>
<proteinExistence type="predicted"/>
<dbReference type="Proteomes" id="UP000663845">
    <property type="component" value="Unassembled WGS sequence"/>
</dbReference>
<evidence type="ECO:0000313" key="2">
    <source>
        <dbReference type="EMBL" id="CAF3537586.1"/>
    </source>
</evidence>
<dbReference type="EMBL" id="CAJNOG010000025">
    <property type="protein sequence ID" value="CAF0785908.1"/>
    <property type="molecule type" value="Genomic_DNA"/>
</dbReference>
<comment type="caution">
    <text evidence="1">The sequence shown here is derived from an EMBL/GenBank/DDBJ whole genome shotgun (WGS) entry which is preliminary data.</text>
</comment>
<dbReference type="EMBL" id="CAJOAZ010000114">
    <property type="protein sequence ID" value="CAF3537586.1"/>
    <property type="molecule type" value="Genomic_DNA"/>
</dbReference>
<dbReference type="AlphaFoldDB" id="A0A813RR41"/>
<sequence length="453" mass="54857">MATNECIVHTSKYRSKFNHAVNLIRRDKNYKGHVYYELSKRCCSCYEKKGLNIIDLNVLINICDEIVLDRLKEPKIDKTFYVCTLPFESGVNFRQRQARIGRFVGKKGETLIALQDKYDIHVYFINKRSNRGFIKRCLNLKHLGEIHYIIYGPNQYVLIKRKNKLMLDTIPIDEIKQEIIKKWEETNESQLLERELTFDQNQFQFVTLSFIPRPCRMFERYEIMERFLGEKNENLHKLEDQYNVRLHVIKNDCFCFKYKYFQKLLQIQEHNFDQFFIVITKKNKSITNEIPIDEIKERITKQWKMENIELINSDESFPFMSLSFDPNSFIPERIKKVHLFIGRNGQNLYALEEKYYIYIEIIYKYSNKNIPMKSTKLLDKEKLHKVYLLITNKDKSTMNEVHFDQIKREIINRWKKIKEIDSATNMSYSNHAVPSKQPDFDYQWHEQKYRRRK</sequence>
<evidence type="ECO:0000313" key="3">
    <source>
        <dbReference type="Proteomes" id="UP000663845"/>
    </source>
</evidence>
<organism evidence="1 3">
    <name type="scientific">Adineta steineri</name>
    <dbReference type="NCBI Taxonomy" id="433720"/>
    <lineage>
        <taxon>Eukaryota</taxon>
        <taxon>Metazoa</taxon>
        <taxon>Spiralia</taxon>
        <taxon>Gnathifera</taxon>
        <taxon>Rotifera</taxon>
        <taxon>Eurotatoria</taxon>
        <taxon>Bdelloidea</taxon>
        <taxon>Adinetida</taxon>
        <taxon>Adinetidae</taxon>
        <taxon>Adineta</taxon>
    </lineage>
</organism>
<evidence type="ECO:0008006" key="4">
    <source>
        <dbReference type="Google" id="ProtNLM"/>
    </source>
</evidence>
<evidence type="ECO:0000313" key="1">
    <source>
        <dbReference type="EMBL" id="CAF0785908.1"/>
    </source>
</evidence>
<dbReference type="Proteomes" id="UP000663844">
    <property type="component" value="Unassembled WGS sequence"/>
</dbReference>
<protein>
    <recommendedName>
        <fullName evidence="4">KH domain-containing protein</fullName>
    </recommendedName>
</protein>
<gene>
    <name evidence="1" type="ORF">JYZ213_LOCUS4449</name>
    <name evidence="2" type="ORF">OXD698_LOCUS3266</name>
</gene>